<feature type="compositionally biased region" description="Polar residues" evidence="6">
    <location>
        <begin position="398"/>
        <end position="409"/>
    </location>
</feature>
<dbReference type="Pfam" id="PF13087">
    <property type="entry name" value="AAA_12"/>
    <property type="match status" value="1"/>
</dbReference>
<evidence type="ECO:0000256" key="4">
    <source>
        <dbReference type="ARBA" id="ARBA00022840"/>
    </source>
</evidence>
<comment type="caution">
    <text evidence="8">The sequence shown here is derived from an EMBL/GenBank/DDBJ whole genome shotgun (WGS) entry which is preliminary data.</text>
</comment>
<organism evidence="8 9">
    <name type="scientific">Acetobacter pasteurianus</name>
    <name type="common">Acetobacter turbidans</name>
    <dbReference type="NCBI Taxonomy" id="438"/>
    <lineage>
        <taxon>Bacteria</taxon>
        <taxon>Pseudomonadati</taxon>
        <taxon>Pseudomonadota</taxon>
        <taxon>Alphaproteobacteria</taxon>
        <taxon>Acetobacterales</taxon>
        <taxon>Acetobacteraceae</taxon>
        <taxon>Acetobacter</taxon>
    </lineage>
</organism>
<dbReference type="SUPFAM" id="SSF52540">
    <property type="entry name" value="P-loop containing nucleoside triphosphate hydrolases"/>
    <property type="match status" value="2"/>
</dbReference>
<evidence type="ECO:0000256" key="2">
    <source>
        <dbReference type="ARBA" id="ARBA00022801"/>
    </source>
</evidence>
<feature type="compositionally biased region" description="Acidic residues" evidence="6">
    <location>
        <begin position="133"/>
        <end position="143"/>
    </location>
</feature>
<feature type="region of interest" description="Disordered" evidence="6">
    <location>
        <begin position="398"/>
        <end position="419"/>
    </location>
</feature>
<accession>A0A1A0DGR8</accession>
<dbReference type="InterPro" id="IPR027417">
    <property type="entry name" value="P-loop_NTPase"/>
</dbReference>
<dbReference type="InterPro" id="IPR050534">
    <property type="entry name" value="Coronavir_polyprotein_1ab"/>
</dbReference>
<evidence type="ECO:0000256" key="3">
    <source>
        <dbReference type="ARBA" id="ARBA00022806"/>
    </source>
</evidence>
<evidence type="ECO:0000256" key="1">
    <source>
        <dbReference type="ARBA" id="ARBA00022741"/>
    </source>
</evidence>
<keyword evidence="5" id="KW-0175">Coiled coil</keyword>
<dbReference type="PANTHER" id="PTHR43788:SF8">
    <property type="entry name" value="DNA-BINDING PROTEIN SMUBP-2"/>
    <property type="match status" value="1"/>
</dbReference>
<dbReference type="GO" id="GO:0005524">
    <property type="term" value="F:ATP binding"/>
    <property type="evidence" value="ECO:0007669"/>
    <property type="project" value="UniProtKB-KW"/>
</dbReference>
<dbReference type="Gene3D" id="3.40.50.300">
    <property type="entry name" value="P-loop containing nucleotide triphosphate hydrolases"/>
    <property type="match status" value="2"/>
</dbReference>
<feature type="coiled-coil region" evidence="5">
    <location>
        <begin position="493"/>
        <end position="520"/>
    </location>
</feature>
<dbReference type="Proteomes" id="UP000093796">
    <property type="component" value="Unassembled WGS sequence"/>
</dbReference>
<evidence type="ECO:0000259" key="7">
    <source>
        <dbReference type="Pfam" id="PF13087"/>
    </source>
</evidence>
<name>A0A1A0DGR8_ACEPA</name>
<keyword evidence="2" id="KW-0378">Hydrolase</keyword>
<dbReference type="InterPro" id="IPR041679">
    <property type="entry name" value="DNA2/NAM7-like_C"/>
</dbReference>
<dbReference type="RefSeq" id="WP_231111093.1">
    <property type="nucleotide sequence ID" value="NZ_LYUD01000067.1"/>
</dbReference>
<dbReference type="PANTHER" id="PTHR43788">
    <property type="entry name" value="DNA2/NAM7 HELICASE FAMILY MEMBER"/>
    <property type="match status" value="1"/>
</dbReference>
<keyword evidence="4" id="KW-0067">ATP-binding</keyword>
<feature type="domain" description="DNA2/NAM7 helicase-like C-terminal" evidence="7">
    <location>
        <begin position="885"/>
        <end position="1007"/>
    </location>
</feature>
<sequence>MARIGVNNNGEPIFSSMAISTVSWALGNCRENLSLDKLDIDNFEDDVRWLKQSLLEFNHGILSDSDSSHPNPLTGLDLLRILEIFVTWSKEWPGPVDQAFSKGPVLVIKAKAAKPRKQAQVRNKESSDRAVLEDSDETDEEEVDTHHQSDADIDILNSFYARDIAQVIRSVRQGSKAGLVSTYLSKPDIQKRVDLYTPKGLQKILEGLEPSRLPSAHWPADPLHAMSLMQQFALNTLLGPLREGNIFSVNGPPGTGKTTLLRDIFSELMTRRARVLSRLARAKDAFQRKTKVEFDNGQETSFLNLLNDDLIGYEMVVVSSNNAAVENLSKDIPKASAIGEFWRSQENDTSISYLQQIAYNIASRRSDGKYEKLKPDDVPWGLFAATLGRSQNRRHFQSGLQFDGTPSSKSQERKLPPNYDPDLQQSIWNWRKRHKSISFETAKQAFIKADKAVAERIADLENYKKLHTSGSNISEKDFCLSLQKAFDIATQVYENALMELRSIEHKLNQTEAQLNTLAQREELILSSSPRGFFEKIFKKHEKKKCDKALLDIRNLKEGELKKIYDLRNRLEDAKSKLATTKSSVTTTRDNLAAGRILWREKQDELRKFRELFPSLRFPLNEADLEQDNWQTDGLWYDANLNRLRSELFAAALTLHEEWLYEVTQNNGGFGGNIVAITKLLGGGRLTNPKEDAPPIWQSLFMVVPVISSTFASIATQFRDLGESSLGWLFVDEAGQAIPQAAVGALWRSKHAVVVGDPMQIEPVFTVPPKLVSLLAQHSGVDSPDPEVPVFSPSHTSVQVLADRINATGAYIENNGTELWVGCPLRVHRRCADPMFSIANAIAYSGKMVFHGYNKPESRLPPASSFNLGQSSWITLGGSASYHQVVTEQIHFTLKAVREILHLTDSLPDFYIISPFRRIKDALIETLGDLENWKLGDSNYLPKTALMKWCRERIGTVHTFQGKEESTVLMVLGCDEKTAGAAQWAASKPNLLNVALTRAKHRFFMIGDPVIWGGLPHFTVASEQNMPRITPEEFMRRIEIACEKEDEG</sequence>
<dbReference type="AlphaFoldDB" id="A0A1A0DGR8"/>
<reference evidence="8 9" key="1">
    <citation type="submission" date="2016-05" db="EMBL/GenBank/DDBJ databases">
        <title>Genome sequencing of Acetobacter pasteurianus strain SRCM100623.</title>
        <authorList>
            <person name="Song Y.R."/>
        </authorList>
    </citation>
    <scope>NUCLEOTIDE SEQUENCE [LARGE SCALE GENOMIC DNA]</scope>
    <source>
        <strain evidence="8 9">SRCM100623</strain>
    </source>
</reference>
<keyword evidence="1" id="KW-0547">Nucleotide-binding</keyword>
<dbReference type="PATRIC" id="fig|438.15.peg.764"/>
<dbReference type="GO" id="GO:0043139">
    <property type="term" value="F:5'-3' DNA helicase activity"/>
    <property type="evidence" value="ECO:0007669"/>
    <property type="project" value="TreeGrafter"/>
</dbReference>
<keyword evidence="3" id="KW-0347">Helicase</keyword>
<protein>
    <recommendedName>
        <fullName evidence="7">DNA2/NAM7 helicase-like C-terminal domain-containing protein</fullName>
    </recommendedName>
</protein>
<evidence type="ECO:0000313" key="8">
    <source>
        <dbReference type="EMBL" id="OAZ74289.1"/>
    </source>
</evidence>
<evidence type="ECO:0000313" key="9">
    <source>
        <dbReference type="Proteomes" id="UP000093796"/>
    </source>
</evidence>
<feature type="region of interest" description="Disordered" evidence="6">
    <location>
        <begin position="117"/>
        <end position="148"/>
    </location>
</feature>
<feature type="compositionally biased region" description="Basic and acidic residues" evidence="6">
    <location>
        <begin position="122"/>
        <end position="132"/>
    </location>
</feature>
<evidence type="ECO:0000256" key="5">
    <source>
        <dbReference type="SAM" id="Coils"/>
    </source>
</evidence>
<gene>
    <name evidence="8" type="ORF">SRCM100623_00664</name>
</gene>
<dbReference type="EMBL" id="LYUD01000067">
    <property type="protein sequence ID" value="OAZ74289.1"/>
    <property type="molecule type" value="Genomic_DNA"/>
</dbReference>
<proteinExistence type="predicted"/>
<dbReference type="GO" id="GO:0016787">
    <property type="term" value="F:hydrolase activity"/>
    <property type="evidence" value="ECO:0007669"/>
    <property type="project" value="UniProtKB-KW"/>
</dbReference>
<evidence type="ECO:0000256" key="6">
    <source>
        <dbReference type="SAM" id="MobiDB-lite"/>
    </source>
</evidence>